<name>A0A918XYK8_9PROT</name>
<organism evidence="9 10">
    <name type="scientific">Thalassobaculum fulvum</name>
    <dbReference type="NCBI Taxonomy" id="1633335"/>
    <lineage>
        <taxon>Bacteria</taxon>
        <taxon>Pseudomonadati</taxon>
        <taxon>Pseudomonadota</taxon>
        <taxon>Alphaproteobacteria</taxon>
        <taxon>Rhodospirillales</taxon>
        <taxon>Thalassobaculaceae</taxon>
        <taxon>Thalassobaculum</taxon>
    </lineage>
</organism>
<feature type="transmembrane region" description="Helical" evidence="7">
    <location>
        <begin position="56"/>
        <end position="74"/>
    </location>
</feature>
<dbReference type="PANTHER" id="PTHR35007:SF1">
    <property type="entry name" value="PILUS ASSEMBLY PROTEIN"/>
    <property type="match status" value="1"/>
</dbReference>
<evidence type="ECO:0000256" key="6">
    <source>
        <dbReference type="SAM" id="MobiDB-lite"/>
    </source>
</evidence>
<evidence type="ECO:0000256" key="3">
    <source>
        <dbReference type="ARBA" id="ARBA00022692"/>
    </source>
</evidence>
<evidence type="ECO:0000256" key="2">
    <source>
        <dbReference type="ARBA" id="ARBA00022475"/>
    </source>
</evidence>
<comment type="subcellular location">
    <subcellularLocation>
        <location evidence="1">Cell membrane</location>
        <topology evidence="1">Multi-pass membrane protein</topology>
    </subcellularLocation>
</comment>
<keyword evidence="4 7" id="KW-1133">Transmembrane helix</keyword>
<evidence type="ECO:0000313" key="9">
    <source>
        <dbReference type="EMBL" id="GHD63615.1"/>
    </source>
</evidence>
<keyword evidence="10" id="KW-1185">Reference proteome</keyword>
<dbReference type="Pfam" id="PF00482">
    <property type="entry name" value="T2SSF"/>
    <property type="match status" value="1"/>
</dbReference>
<feature type="domain" description="Type II secretion system protein GspF" evidence="8">
    <location>
        <begin position="116"/>
        <end position="240"/>
    </location>
</feature>
<evidence type="ECO:0000256" key="7">
    <source>
        <dbReference type="SAM" id="Phobius"/>
    </source>
</evidence>
<feature type="transmembrane region" description="Helical" evidence="7">
    <location>
        <begin position="80"/>
        <end position="102"/>
    </location>
</feature>
<keyword evidence="3 7" id="KW-0812">Transmembrane</keyword>
<keyword evidence="5 7" id="KW-0472">Membrane</keyword>
<keyword evidence="2" id="KW-1003">Cell membrane</keyword>
<dbReference type="Proteomes" id="UP000630353">
    <property type="component" value="Unassembled WGS sequence"/>
</dbReference>
<feature type="transmembrane region" description="Helical" evidence="7">
    <location>
        <begin position="222"/>
        <end position="243"/>
    </location>
</feature>
<feature type="compositionally biased region" description="Low complexity" evidence="6">
    <location>
        <begin position="1"/>
        <end position="14"/>
    </location>
</feature>
<dbReference type="InterPro" id="IPR018076">
    <property type="entry name" value="T2SS_GspF_dom"/>
</dbReference>
<proteinExistence type="predicted"/>
<comment type="caution">
    <text evidence="9">The sequence shown here is derived from an EMBL/GenBank/DDBJ whole genome shotgun (WGS) entry which is preliminary data.</text>
</comment>
<dbReference type="InterPro" id="IPR042094">
    <property type="entry name" value="T2SS_GspF_sf"/>
</dbReference>
<protein>
    <submittedName>
        <fullName evidence="9">Pilus assembly protein</fullName>
    </submittedName>
</protein>
<evidence type="ECO:0000256" key="1">
    <source>
        <dbReference type="ARBA" id="ARBA00004651"/>
    </source>
</evidence>
<reference evidence="9" key="1">
    <citation type="journal article" date="2014" name="Int. J. Syst. Evol. Microbiol.">
        <title>Complete genome sequence of Corynebacterium casei LMG S-19264T (=DSM 44701T), isolated from a smear-ripened cheese.</title>
        <authorList>
            <consortium name="US DOE Joint Genome Institute (JGI-PGF)"/>
            <person name="Walter F."/>
            <person name="Albersmeier A."/>
            <person name="Kalinowski J."/>
            <person name="Ruckert C."/>
        </authorList>
    </citation>
    <scope>NUCLEOTIDE SEQUENCE</scope>
    <source>
        <strain evidence="9">KCTC 42651</strain>
    </source>
</reference>
<evidence type="ECO:0000256" key="4">
    <source>
        <dbReference type="ARBA" id="ARBA00022989"/>
    </source>
</evidence>
<evidence type="ECO:0000313" key="10">
    <source>
        <dbReference type="Proteomes" id="UP000630353"/>
    </source>
</evidence>
<sequence length="283" mass="30378">MAAPARRTAAAARSIRNRPREAGPAWPPIVEKILPVGREFGERLLLSGLTISPGRFRLLFAVAAIVGAALTVGVTGSRGLGAAVGLGLGLAGPRLLMTVLIARRRARFLLQFPDAIDLMIRSLRAGLPVDEAVVTVGSEGGDAVAPEFRRVAERLAVGQPLEDSLWHSARRLELPDFDFFIVCLTVQRETGGKLTETLANLSDILRRRLQMRLKVKAMSAEARTSAGIIGSLPFILAAALYAANPGYIASLFHDPRGQIIVVAALASEALGIFTMIRMARFRI</sequence>
<dbReference type="GO" id="GO:0005886">
    <property type="term" value="C:plasma membrane"/>
    <property type="evidence" value="ECO:0007669"/>
    <property type="project" value="UniProtKB-SubCell"/>
</dbReference>
<accession>A0A918XYK8</accession>
<dbReference type="AlphaFoldDB" id="A0A918XYK8"/>
<gene>
    <name evidence="9" type="ORF">GCM10017083_54090</name>
</gene>
<evidence type="ECO:0000256" key="5">
    <source>
        <dbReference type="ARBA" id="ARBA00023136"/>
    </source>
</evidence>
<dbReference type="EMBL" id="BMZS01000017">
    <property type="protein sequence ID" value="GHD63615.1"/>
    <property type="molecule type" value="Genomic_DNA"/>
</dbReference>
<dbReference type="PANTHER" id="PTHR35007">
    <property type="entry name" value="INTEGRAL MEMBRANE PROTEIN-RELATED"/>
    <property type="match status" value="1"/>
</dbReference>
<feature type="transmembrane region" description="Helical" evidence="7">
    <location>
        <begin position="255"/>
        <end position="276"/>
    </location>
</feature>
<evidence type="ECO:0000259" key="8">
    <source>
        <dbReference type="Pfam" id="PF00482"/>
    </source>
</evidence>
<feature type="region of interest" description="Disordered" evidence="6">
    <location>
        <begin position="1"/>
        <end position="22"/>
    </location>
</feature>
<dbReference type="Gene3D" id="1.20.81.30">
    <property type="entry name" value="Type II secretion system (T2SS), domain F"/>
    <property type="match status" value="1"/>
</dbReference>
<reference evidence="9" key="2">
    <citation type="submission" date="2020-09" db="EMBL/GenBank/DDBJ databases">
        <authorList>
            <person name="Sun Q."/>
            <person name="Kim S."/>
        </authorList>
    </citation>
    <scope>NUCLEOTIDE SEQUENCE</scope>
    <source>
        <strain evidence="9">KCTC 42651</strain>
    </source>
</reference>